<evidence type="ECO:0000313" key="5">
    <source>
        <dbReference type="Proteomes" id="UP000265663"/>
    </source>
</evidence>
<sequence length="512" mass="54637">MLIKSVIIALGLATSSNAFFRMSCPGRLVRERIDPIMNFGSVSGHVHTISGGSGFKANMTYQDTQASKCSSCSIKEDKSNYWTPQLYVKFKNGTGFAPVPVMGDGDDTNGGMTVYYLQRRGDNQTEKLHAFPEGFRMIAGDPNTRSFDGSLAAQGISFNCLGANLPETNGMPNYTCPGGMRAQVFFPQCWDGKNLDSADHKSHMSYPTGTVYNGGNCPPSYPIHMISIFYEVFYDTARFDAEWDNGKNPFVFSNGDTTGHGFHGDFYNGWNVTTLQKAVDTCTDMSGQVEKCAAVTMYTTQESNACKLPTSLNEQVSKNLTALPGCNALTYGPGRAATTAANCTTDMPKPGAGGSSDHIDLTSTKRWEYIGCGTDSVTDRAMTGAWTYNDTMTVESCVDYCIAHGFSFAAPENGNECFCNNEPVAEKYAPKEGIMGSCAMPCVGNREQMCGNAGSMSIYHRCDGNGGGECRNNDIGGVAAAAAAPVAVSRSSTDSSPSTLSTVIVSAATPPA</sequence>
<feature type="compositionally biased region" description="Low complexity" evidence="1">
    <location>
        <begin position="490"/>
        <end position="502"/>
    </location>
</feature>
<dbReference type="PROSITE" id="PS51212">
    <property type="entry name" value="WSC"/>
    <property type="match status" value="1"/>
</dbReference>
<dbReference type="Pfam" id="PF09362">
    <property type="entry name" value="DUF1996"/>
    <property type="match status" value="1"/>
</dbReference>
<feature type="domain" description="WSC" evidence="3">
    <location>
        <begin position="366"/>
        <end position="462"/>
    </location>
</feature>
<keyword evidence="2" id="KW-0732">Signal</keyword>
<evidence type="ECO:0000256" key="2">
    <source>
        <dbReference type="SAM" id="SignalP"/>
    </source>
</evidence>
<reference evidence="4 5" key="1">
    <citation type="journal article" date="2014" name="PLoS ONE">
        <title>De novo Genome Assembly of the Fungal Plant Pathogen Pyrenophora semeniperda.</title>
        <authorList>
            <person name="Soliai M.M."/>
            <person name="Meyer S.E."/>
            <person name="Udall J.A."/>
            <person name="Elzinga D.E."/>
            <person name="Hermansen R.A."/>
            <person name="Bodily P.M."/>
            <person name="Hart A.A."/>
            <person name="Coleman C.E."/>
        </authorList>
    </citation>
    <scope>NUCLEOTIDE SEQUENCE [LARGE SCALE GENOMIC DNA]</scope>
    <source>
        <strain evidence="4 5">CCB06</strain>
        <tissue evidence="4">Mycelium</tissue>
    </source>
</reference>
<organism evidence="4 5">
    <name type="scientific">Pyrenophora seminiperda CCB06</name>
    <dbReference type="NCBI Taxonomy" id="1302712"/>
    <lineage>
        <taxon>Eukaryota</taxon>
        <taxon>Fungi</taxon>
        <taxon>Dikarya</taxon>
        <taxon>Ascomycota</taxon>
        <taxon>Pezizomycotina</taxon>
        <taxon>Dothideomycetes</taxon>
        <taxon>Pleosporomycetidae</taxon>
        <taxon>Pleosporales</taxon>
        <taxon>Pleosporineae</taxon>
        <taxon>Pleosporaceae</taxon>
        <taxon>Pyrenophora</taxon>
    </lineage>
</organism>
<proteinExistence type="predicted"/>
<dbReference type="OrthoDB" id="74764at2759"/>
<feature type="chain" id="PRO_5018309747" evidence="2">
    <location>
        <begin position="19"/>
        <end position="512"/>
    </location>
</feature>
<keyword evidence="5" id="KW-1185">Reference proteome</keyword>
<accession>A0A3M7M8B7</accession>
<dbReference type="InterPro" id="IPR002889">
    <property type="entry name" value="WSC_carb-bd"/>
</dbReference>
<feature type="region of interest" description="Disordered" evidence="1">
    <location>
        <begin position="490"/>
        <end position="512"/>
    </location>
</feature>
<dbReference type="SMART" id="SM00321">
    <property type="entry name" value="WSC"/>
    <property type="match status" value="1"/>
</dbReference>
<dbReference type="Proteomes" id="UP000265663">
    <property type="component" value="Unassembled WGS sequence"/>
</dbReference>
<gene>
    <name evidence="4" type="ORF">GMOD_00000868</name>
</gene>
<evidence type="ECO:0000256" key="1">
    <source>
        <dbReference type="SAM" id="MobiDB-lite"/>
    </source>
</evidence>
<dbReference type="PANTHER" id="PTHR43662">
    <property type="match status" value="1"/>
</dbReference>
<dbReference type="AlphaFoldDB" id="A0A3M7M8B7"/>
<evidence type="ECO:0000313" key="4">
    <source>
        <dbReference type="EMBL" id="RMZ70735.1"/>
    </source>
</evidence>
<feature type="signal peptide" evidence="2">
    <location>
        <begin position="1"/>
        <end position="18"/>
    </location>
</feature>
<protein>
    <submittedName>
        <fullName evidence="4">Wsc domain-containing</fullName>
    </submittedName>
</protein>
<dbReference type="EMBL" id="KE747824">
    <property type="protein sequence ID" value="RMZ70735.1"/>
    <property type="molecule type" value="Genomic_DNA"/>
</dbReference>
<name>A0A3M7M8B7_9PLEO</name>
<dbReference type="Pfam" id="PF01822">
    <property type="entry name" value="WSC"/>
    <property type="match status" value="1"/>
</dbReference>
<dbReference type="PANTHER" id="PTHR43662:SF3">
    <property type="entry name" value="DOMAIN PROTEIN, PUTATIVE (AFU_ORTHOLOGUE AFUA_6G11970)-RELATED"/>
    <property type="match status" value="1"/>
</dbReference>
<evidence type="ECO:0000259" key="3">
    <source>
        <dbReference type="PROSITE" id="PS51212"/>
    </source>
</evidence>
<dbReference type="InterPro" id="IPR018535">
    <property type="entry name" value="DUF1996"/>
</dbReference>